<feature type="transmembrane region" description="Helical" evidence="1">
    <location>
        <begin position="326"/>
        <end position="349"/>
    </location>
</feature>
<evidence type="ECO:0000256" key="1">
    <source>
        <dbReference type="SAM" id="Phobius"/>
    </source>
</evidence>
<dbReference type="OrthoDB" id="5332281at2759"/>
<keyword evidence="3" id="KW-1185">Reference proteome</keyword>
<proteinExistence type="predicted"/>
<dbReference type="Pfam" id="PF11915">
    <property type="entry name" value="DUF3433"/>
    <property type="match status" value="1"/>
</dbReference>
<dbReference type="RefSeq" id="XP_031012487.1">
    <property type="nucleotide sequence ID" value="XM_031163453.1"/>
</dbReference>
<gene>
    <name evidence="2" type="ORF">FIESC28_09316</name>
</gene>
<dbReference type="InterPro" id="IPR021840">
    <property type="entry name" value="DUF3433"/>
</dbReference>
<dbReference type="AlphaFoldDB" id="A0A366R3L4"/>
<organism evidence="2 3">
    <name type="scientific">Fusarium coffeatum</name>
    <dbReference type="NCBI Taxonomy" id="231269"/>
    <lineage>
        <taxon>Eukaryota</taxon>
        <taxon>Fungi</taxon>
        <taxon>Dikarya</taxon>
        <taxon>Ascomycota</taxon>
        <taxon>Pezizomycotina</taxon>
        <taxon>Sordariomycetes</taxon>
        <taxon>Hypocreomycetidae</taxon>
        <taxon>Hypocreales</taxon>
        <taxon>Nectriaceae</taxon>
        <taxon>Fusarium</taxon>
        <taxon>Fusarium incarnatum-equiseti species complex</taxon>
    </lineage>
</organism>
<dbReference type="GeneID" id="41998749"/>
<feature type="transmembrane region" description="Helical" evidence="1">
    <location>
        <begin position="158"/>
        <end position="180"/>
    </location>
</feature>
<reference evidence="2 3" key="1">
    <citation type="submission" date="2018-06" db="EMBL/GenBank/DDBJ databases">
        <title>Fusarium incarnatum-equiseti species complex species 28.</title>
        <authorList>
            <person name="Gardiner D.M."/>
        </authorList>
    </citation>
    <scope>NUCLEOTIDE SEQUENCE [LARGE SCALE GENOMIC DNA]</scope>
    <source>
        <strain evidence="2 3">FIESC_28</strain>
    </source>
</reference>
<dbReference type="PANTHER" id="PTHR37544">
    <property type="entry name" value="SPRAY-RELATED"/>
    <property type="match status" value="1"/>
</dbReference>
<protein>
    <submittedName>
        <fullName evidence="2">Uncharacterized protein</fullName>
    </submittedName>
</protein>
<name>A0A366R3L4_9HYPO</name>
<keyword evidence="1" id="KW-1133">Transmembrane helix</keyword>
<dbReference type="Proteomes" id="UP000253153">
    <property type="component" value="Unassembled WGS sequence"/>
</dbReference>
<feature type="transmembrane region" description="Helical" evidence="1">
    <location>
        <begin position="768"/>
        <end position="788"/>
    </location>
</feature>
<dbReference type="PANTHER" id="PTHR37544:SF1">
    <property type="entry name" value="PHOSPHORIBOSYLAMINOIMIDAZOLE-SUCCINOCARBOXAMIDE SYNTHASE"/>
    <property type="match status" value="1"/>
</dbReference>
<evidence type="ECO:0000313" key="3">
    <source>
        <dbReference type="Proteomes" id="UP000253153"/>
    </source>
</evidence>
<comment type="caution">
    <text evidence="2">The sequence shown here is derived from an EMBL/GenBank/DDBJ whole genome shotgun (WGS) entry which is preliminary data.</text>
</comment>
<feature type="transmembrane region" description="Helical" evidence="1">
    <location>
        <begin position="271"/>
        <end position="295"/>
    </location>
</feature>
<keyword evidence="1" id="KW-0812">Transmembrane</keyword>
<sequence>MTKSNSIICQIKYAIETQDATFDVRAKSVSFPQAPRKVRTLTNLSHHAFAEMLWTNMDSPADVLVTSDRVPTIRAHSGSGSGSTPGAEAVLFQLMYAKLGYPRDLGVFYKSSTLLNASISVVDAVAKNMTRQSILVSKRQTGTAKGLQIDNRLHMRPLAVWAMVAMFCLLAIICLMLLWLNKPFHWIPAMSGSIAGNAAILANSPPVQSIMKDTGSLPSASLTERLRGFKFSAPANQDGRSRITAVITRRNSDQQQFKTTTRKESRPWAPLAVRLPVILATFTAPIICIAVLEVLHRILRKENHLLVVGTKDSAFLSYTIRLVSTLVVFIVATMINNLDFIIIIFAPYSNLRSGSSPAKRSILFHPLSMNPLLILWKSVGNGQLGVTSSNVATLIAAFLTIVTSGLWIATETQVNNQPSTAYVTNWNLGWFNDYSQDSGATLELNLIRNRGAVTPPTIWEDLVVPGISFGTDLGNTRYPDGAYSFDVIALQPVLNCSLLPQSAISTPLWMHYVEKGKMSQYAPENGTMVALDPPSIDQRCSVASHQGSADLRVHATYKTSDPIWVGEYVSLFNSAAGQTNIDCPSLGIFFGTVNNTWAMGRNLTGLVCTQGINRIPVRIGYDEDPSLGQISTLQRLGEPRAIRNGTEGPQTLGYNLKSFVASNLPYLEKDDGQYQYDTFFNQLIRRPGGYRREDLLGPGNVKNLIKVVTADYCELMRHVINRNFRASNESSSDILSASESSSTDPQTLITGSYSATVTHLIVDPTSKLILQILLATMTGLSFIGFALVRIRGTLPRDPCSIGSSMALLAGSNLCDPNARVIPSGGEYLSDSQLSQALEGWVFSLGWWQKEVPDDNSETCDSGSANQERNLDERMIEVDQRDRRFGIDIGKQDG</sequence>
<accession>A0A366R3L4</accession>
<keyword evidence="1" id="KW-0472">Membrane</keyword>
<feature type="transmembrane region" description="Helical" evidence="1">
    <location>
        <begin position="391"/>
        <end position="409"/>
    </location>
</feature>
<dbReference type="EMBL" id="QKXC01000228">
    <property type="protein sequence ID" value="RBR10785.1"/>
    <property type="molecule type" value="Genomic_DNA"/>
</dbReference>
<evidence type="ECO:0000313" key="2">
    <source>
        <dbReference type="EMBL" id="RBR10785.1"/>
    </source>
</evidence>